<organism evidence="1">
    <name type="scientific">Arundo donax</name>
    <name type="common">Giant reed</name>
    <name type="synonym">Donax arundinaceus</name>
    <dbReference type="NCBI Taxonomy" id="35708"/>
    <lineage>
        <taxon>Eukaryota</taxon>
        <taxon>Viridiplantae</taxon>
        <taxon>Streptophyta</taxon>
        <taxon>Embryophyta</taxon>
        <taxon>Tracheophyta</taxon>
        <taxon>Spermatophyta</taxon>
        <taxon>Magnoliopsida</taxon>
        <taxon>Liliopsida</taxon>
        <taxon>Poales</taxon>
        <taxon>Poaceae</taxon>
        <taxon>PACMAD clade</taxon>
        <taxon>Arundinoideae</taxon>
        <taxon>Arundineae</taxon>
        <taxon>Arundo</taxon>
    </lineage>
</organism>
<protein>
    <submittedName>
        <fullName evidence="1">Uncharacterized protein</fullName>
    </submittedName>
</protein>
<reference evidence="1" key="1">
    <citation type="submission" date="2014-09" db="EMBL/GenBank/DDBJ databases">
        <authorList>
            <person name="Magalhaes I.L.F."/>
            <person name="Oliveira U."/>
            <person name="Santos F.R."/>
            <person name="Vidigal T.H.D.A."/>
            <person name="Brescovit A.D."/>
            <person name="Santos A.J."/>
        </authorList>
    </citation>
    <scope>NUCLEOTIDE SEQUENCE</scope>
    <source>
        <tissue evidence="1">Shoot tissue taken approximately 20 cm above the soil surface</tissue>
    </source>
</reference>
<accession>A0A0A9F5A4</accession>
<reference evidence="1" key="2">
    <citation type="journal article" date="2015" name="Data Brief">
        <title>Shoot transcriptome of the giant reed, Arundo donax.</title>
        <authorList>
            <person name="Barrero R.A."/>
            <person name="Guerrero F.D."/>
            <person name="Moolhuijzen P."/>
            <person name="Goolsby J.A."/>
            <person name="Tidwell J."/>
            <person name="Bellgard S.E."/>
            <person name="Bellgard M.I."/>
        </authorList>
    </citation>
    <scope>NUCLEOTIDE SEQUENCE</scope>
    <source>
        <tissue evidence="1">Shoot tissue taken approximately 20 cm above the soil surface</tissue>
    </source>
</reference>
<proteinExistence type="predicted"/>
<dbReference type="EMBL" id="GBRH01191497">
    <property type="protein sequence ID" value="JAE06399.1"/>
    <property type="molecule type" value="Transcribed_RNA"/>
</dbReference>
<evidence type="ECO:0000313" key="1">
    <source>
        <dbReference type="EMBL" id="JAE06399.1"/>
    </source>
</evidence>
<dbReference type="AlphaFoldDB" id="A0A0A9F5A4"/>
<sequence>MNTICGSFFCSLYLSISCRTKKIASIVDLPGMKPY</sequence>
<name>A0A0A9F5A4_ARUDO</name>